<comment type="caution">
    <text evidence="1">The sequence shown here is derived from an EMBL/GenBank/DDBJ whole genome shotgun (WGS) entry which is preliminary data.</text>
</comment>
<evidence type="ECO:0000313" key="2">
    <source>
        <dbReference type="Proteomes" id="UP000620262"/>
    </source>
</evidence>
<dbReference type="Proteomes" id="UP000620262">
    <property type="component" value="Unassembled WGS sequence"/>
</dbReference>
<sequence>MHTVPDLTELQETRLRMEAKYLPASPFRRSYERLCRRFEDDLADERDRLLSQCASLMLIKFIQEDIAGVTD</sequence>
<keyword evidence="2" id="KW-1185">Reference proteome</keyword>
<organism evidence="1 2">
    <name type="scientific">Rhizobium viscosum</name>
    <name type="common">Arthrobacter viscosus</name>
    <dbReference type="NCBI Taxonomy" id="1673"/>
    <lineage>
        <taxon>Bacteria</taxon>
        <taxon>Pseudomonadati</taxon>
        <taxon>Pseudomonadota</taxon>
        <taxon>Alphaproteobacteria</taxon>
        <taxon>Hyphomicrobiales</taxon>
        <taxon>Rhizobiaceae</taxon>
        <taxon>Rhizobium/Agrobacterium group</taxon>
        <taxon>Rhizobium</taxon>
    </lineage>
</organism>
<accession>A0ABR9J1U9</accession>
<reference evidence="1 2" key="1">
    <citation type="submission" date="2020-10" db="EMBL/GenBank/DDBJ databases">
        <title>Sequencing the genomes of 1000 actinobacteria strains.</title>
        <authorList>
            <person name="Klenk H.-P."/>
        </authorList>
    </citation>
    <scope>NUCLEOTIDE SEQUENCE [LARGE SCALE GENOMIC DNA]</scope>
    <source>
        <strain evidence="1 2">DSM 7307</strain>
    </source>
</reference>
<protein>
    <submittedName>
        <fullName evidence="1">Uncharacterized protein</fullName>
    </submittedName>
</protein>
<evidence type="ECO:0000313" key="1">
    <source>
        <dbReference type="EMBL" id="MBE1509320.1"/>
    </source>
</evidence>
<dbReference type="RefSeq" id="WP_192732928.1">
    <property type="nucleotide sequence ID" value="NZ_BAAAVL010000015.1"/>
</dbReference>
<name>A0ABR9J1U9_RHIVS</name>
<proteinExistence type="predicted"/>
<gene>
    <name evidence="1" type="ORF">H4W29_006567</name>
</gene>
<dbReference type="EMBL" id="JADBEC010000003">
    <property type="protein sequence ID" value="MBE1509320.1"/>
    <property type="molecule type" value="Genomic_DNA"/>
</dbReference>